<accession>A0A2S4U9L6</accession>
<feature type="compositionally biased region" description="Acidic residues" evidence="1">
    <location>
        <begin position="180"/>
        <end position="205"/>
    </location>
</feature>
<reference evidence="3" key="2">
    <citation type="journal article" date="2018" name="BMC Genomics">
        <title>Genomic insights into host adaptation between the wheat stripe rust pathogen (Puccinia striiformis f. sp. tritici) and the barley stripe rust pathogen (Puccinia striiformis f. sp. hordei).</title>
        <authorList>
            <person name="Xia C."/>
            <person name="Wang M."/>
            <person name="Yin C."/>
            <person name="Cornejo O.E."/>
            <person name="Hulbert S.H."/>
            <person name="Chen X."/>
        </authorList>
    </citation>
    <scope>NUCLEOTIDE SEQUENCE [LARGE SCALE GENOMIC DNA]</scope>
    <source>
        <strain evidence="3">93TX-2</strain>
    </source>
</reference>
<dbReference type="OrthoDB" id="2507214at2759"/>
<evidence type="ECO:0000256" key="1">
    <source>
        <dbReference type="SAM" id="MobiDB-lite"/>
    </source>
</evidence>
<dbReference type="AlphaFoldDB" id="A0A2S4U9L6"/>
<evidence type="ECO:0000313" key="2">
    <source>
        <dbReference type="EMBL" id="POV93901.1"/>
    </source>
</evidence>
<feature type="region of interest" description="Disordered" evidence="1">
    <location>
        <begin position="179"/>
        <end position="419"/>
    </location>
</feature>
<dbReference type="PANTHER" id="PTHR33246">
    <property type="entry name" value="CCHC-TYPE DOMAIN-CONTAINING PROTEIN"/>
    <property type="match status" value="1"/>
</dbReference>
<feature type="compositionally biased region" description="Low complexity" evidence="1">
    <location>
        <begin position="17"/>
        <end position="27"/>
    </location>
</feature>
<dbReference type="VEuPathDB" id="FungiDB:PSTT_04422"/>
<feature type="compositionally biased region" description="Acidic residues" evidence="1">
    <location>
        <begin position="374"/>
        <end position="385"/>
    </location>
</feature>
<dbReference type="Proteomes" id="UP000238274">
    <property type="component" value="Unassembled WGS sequence"/>
</dbReference>
<reference evidence="2 3" key="1">
    <citation type="submission" date="2017-12" db="EMBL/GenBank/DDBJ databases">
        <title>Gene loss provides genomic basis for host adaptation in cereal stripe rust fungi.</title>
        <authorList>
            <person name="Xia C."/>
        </authorList>
    </citation>
    <scope>NUCLEOTIDE SEQUENCE [LARGE SCALE GENOMIC DNA]</scope>
    <source>
        <strain evidence="2 3">93TX-2</strain>
    </source>
</reference>
<protein>
    <submittedName>
        <fullName evidence="2">Uncharacterized protein</fullName>
    </submittedName>
</protein>
<feature type="compositionally biased region" description="Basic and acidic residues" evidence="1">
    <location>
        <begin position="303"/>
        <end position="314"/>
    </location>
</feature>
<reference evidence="3" key="3">
    <citation type="journal article" date="2018" name="Mol. Plant Microbe Interact.">
        <title>Genome sequence resources for the wheat stripe rust pathogen (Puccinia striiformis f. sp. tritici) and the barley stripe rust pathogen (Puccinia striiformis f. sp. hordei).</title>
        <authorList>
            <person name="Xia C."/>
            <person name="Wang M."/>
            <person name="Yin C."/>
            <person name="Cornejo O.E."/>
            <person name="Hulbert S.H."/>
            <person name="Chen X."/>
        </authorList>
    </citation>
    <scope>NUCLEOTIDE SEQUENCE [LARGE SCALE GENOMIC DNA]</scope>
    <source>
        <strain evidence="3">93TX-2</strain>
    </source>
</reference>
<comment type="caution">
    <text evidence="2">The sequence shown here is derived from an EMBL/GenBank/DDBJ whole genome shotgun (WGS) entry which is preliminary data.</text>
</comment>
<feature type="compositionally biased region" description="Basic residues" evidence="1">
    <location>
        <begin position="352"/>
        <end position="364"/>
    </location>
</feature>
<sequence>MPPKRTTNAQKRAVLLKGKGSSTTPKTTKSKKKAETVEEVSTTQSHLKREDYQIIINWLRNKRNFERCHGYDKAPPVGRPVKGTINGFELMAINLRNLSPSKIVLNARQMKERFKTYKGKFKKAHTESLSTGFGLTAADKKKGIKTIEAKLDNMCPLYAEMYELVNQKPDVNPLCKVDAEDSEEISDSNDDDSSSSSDESSDDSDSVMIEPSLRDPKKIKRTQTAADLDGEILPGQSGQSEVVNGDLFRPEEEHQQDCNDLGETWGLEEEEQQSDCLPSGDEILHPQSKSVPKDNVVQTASKDVNKDEPNDSPRKKSGSKRKRKHSSKLTPAELAMDDPTEEEESDEVYSPSKKKATQKKKKHQTPLTPAERAMDEDSDEDDDDTPPPKTSPSKGKRRASNSKNINPKSHSGPNSVASPFLAFEEYAKKKEDGKSQQAGDVLGFEKMKYDRLIAKENKSINLEDKKFDHTKQMENKKWDHSIELEGKKWNQGIKAEESKLKWEADEKEKDRRFEIEKMNTQTSNENKAKKLDLFTKLVESGKTMEEMEKFLKFFD</sequence>
<feature type="compositionally biased region" description="Acidic residues" evidence="1">
    <location>
        <begin position="335"/>
        <end position="347"/>
    </location>
</feature>
<feature type="compositionally biased region" description="Polar residues" evidence="1">
    <location>
        <begin position="1"/>
        <end position="10"/>
    </location>
</feature>
<gene>
    <name evidence="2" type="ORF">PSHT_16550</name>
</gene>
<feature type="compositionally biased region" description="Basic residues" evidence="1">
    <location>
        <begin position="315"/>
        <end position="327"/>
    </location>
</feature>
<organism evidence="2 3">
    <name type="scientific">Puccinia striiformis</name>
    <dbReference type="NCBI Taxonomy" id="27350"/>
    <lineage>
        <taxon>Eukaryota</taxon>
        <taxon>Fungi</taxon>
        <taxon>Dikarya</taxon>
        <taxon>Basidiomycota</taxon>
        <taxon>Pucciniomycotina</taxon>
        <taxon>Pucciniomycetes</taxon>
        <taxon>Pucciniales</taxon>
        <taxon>Pucciniaceae</taxon>
        <taxon>Puccinia</taxon>
    </lineage>
</organism>
<evidence type="ECO:0000313" key="3">
    <source>
        <dbReference type="Proteomes" id="UP000238274"/>
    </source>
</evidence>
<proteinExistence type="predicted"/>
<feature type="region of interest" description="Disordered" evidence="1">
    <location>
        <begin position="1"/>
        <end position="43"/>
    </location>
</feature>
<keyword evidence="3" id="KW-1185">Reference proteome</keyword>
<feature type="compositionally biased region" description="Polar residues" evidence="1">
    <location>
        <begin position="401"/>
        <end position="417"/>
    </location>
</feature>
<dbReference type="PANTHER" id="PTHR33246:SF51">
    <property type="entry name" value="MYB_SANT-LIKE DOMAIN-CONTAINING PROTEIN"/>
    <property type="match status" value="1"/>
</dbReference>
<feature type="compositionally biased region" description="Basic and acidic residues" evidence="1">
    <location>
        <begin position="248"/>
        <end position="257"/>
    </location>
</feature>
<name>A0A2S4U9L6_9BASI</name>
<dbReference type="EMBL" id="PKSM01000554">
    <property type="protein sequence ID" value="POV93901.1"/>
    <property type="molecule type" value="Genomic_DNA"/>
</dbReference>
<dbReference type="VEuPathDB" id="FungiDB:PSHT_16550"/>